<dbReference type="EMBL" id="MHNW01000041">
    <property type="protein sequence ID" value="OGZ52689.1"/>
    <property type="molecule type" value="Genomic_DNA"/>
</dbReference>
<dbReference type="AlphaFoldDB" id="A0A1G2GRD3"/>
<accession>A0A1G2GRD3</accession>
<organism evidence="2 3">
    <name type="scientific">Candidatus Ryanbacteria bacterium RIFCSPLOWO2_01_FULL_48_26</name>
    <dbReference type="NCBI Taxonomy" id="1802126"/>
    <lineage>
        <taxon>Bacteria</taxon>
        <taxon>Candidatus Ryaniibacteriota</taxon>
    </lineage>
</organism>
<gene>
    <name evidence="2" type="ORF">A3B25_03465</name>
</gene>
<name>A0A1G2GRD3_9BACT</name>
<keyword evidence="1" id="KW-1133">Transmembrane helix</keyword>
<evidence type="ECO:0000256" key="1">
    <source>
        <dbReference type="SAM" id="Phobius"/>
    </source>
</evidence>
<keyword evidence="1" id="KW-0812">Transmembrane</keyword>
<evidence type="ECO:0000313" key="3">
    <source>
        <dbReference type="Proteomes" id="UP000179106"/>
    </source>
</evidence>
<feature type="transmembrane region" description="Helical" evidence="1">
    <location>
        <begin position="25"/>
        <end position="44"/>
    </location>
</feature>
<reference evidence="2 3" key="1">
    <citation type="journal article" date="2016" name="Nat. Commun.">
        <title>Thousands of microbial genomes shed light on interconnected biogeochemical processes in an aquifer system.</title>
        <authorList>
            <person name="Anantharaman K."/>
            <person name="Brown C.T."/>
            <person name="Hug L.A."/>
            <person name="Sharon I."/>
            <person name="Castelle C.J."/>
            <person name="Probst A.J."/>
            <person name="Thomas B.C."/>
            <person name="Singh A."/>
            <person name="Wilkins M.J."/>
            <person name="Karaoz U."/>
            <person name="Brodie E.L."/>
            <person name="Williams K.H."/>
            <person name="Hubbard S.S."/>
            <person name="Banfield J.F."/>
        </authorList>
    </citation>
    <scope>NUCLEOTIDE SEQUENCE [LARGE SCALE GENOMIC DNA]</scope>
</reference>
<proteinExistence type="predicted"/>
<dbReference type="Proteomes" id="UP000179106">
    <property type="component" value="Unassembled WGS sequence"/>
</dbReference>
<sequence length="70" mass="7670">MISAALFITKTDSTSMRANQIKKGILALGDLKTAVAAFLIFLVINPSRFGLAKILRRTMSWTVRTGSIRS</sequence>
<protein>
    <submittedName>
        <fullName evidence="2">Uncharacterized protein</fullName>
    </submittedName>
</protein>
<keyword evidence="1" id="KW-0472">Membrane</keyword>
<evidence type="ECO:0000313" key="2">
    <source>
        <dbReference type="EMBL" id="OGZ52689.1"/>
    </source>
</evidence>
<comment type="caution">
    <text evidence="2">The sequence shown here is derived from an EMBL/GenBank/DDBJ whole genome shotgun (WGS) entry which is preliminary data.</text>
</comment>